<dbReference type="EMBL" id="JAUPFM010000021">
    <property type="protein sequence ID" value="KAK2817521.1"/>
    <property type="molecule type" value="Genomic_DNA"/>
</dbReference>
<dbReference type="AlphaFoldDB" id="A0AA88INP8"/>
<gene>
    <name evidence="1" type="ORF">Q5P01_025712</name>
</gene>
<keyword evidence="2" id="KW-1185">Reference proteome</keyword>
<accession>A0AA88INP8</accession>
<sequence>MQQHLPSVQKSSVRLSIPSAGEVLRSNLHLCLEFRDKVTVLDTTMEKVELWIIVTTLAWISAPSSADVDQNQLVKVINEIRNMGINGMYSVAVSIPKDDGYDLKNVPKPKDEDKKEIENGKKFEKDRIVIAKLNSPEHAEFRVVDNLHLESNEGDMLVIFSYASPCDENCAKSGGKYNIIDKIKNAIKGGKWENHVFVFEKIFKPDGNHITKDKLETALKQLGTFKTDGLKNIFRCYSPTSDAKLQCISCSTNEAVTSACVDYNL</sequence>
<name>A0AA88INP8_CHASR</name>
<protein>
    <submittedName>
        <fullName evidence="1">Uncharacterized protein</fullName>
    </submittedName>
</protein>
<comment type="caution">
    <text evidence="1">The sequence shown here is derived from an EMBL/GenBank/DDBJ whole genome shotgun (WGS) entry which is preliminary data.</text>
</comment>
<evidence type="ECO:0000313" key="1">
    <source>
        <dbReference type="EMBL" id="KAK2817521.1"/>
    </source>
</evidence>
<evidence type="ECO:0000313" key="2">
    <source>
        <dbReference type="Proteomes" id="UP001187415"/>
    </source>
</evidence>
<organism evidence="1 2">
    <name type="scientific">Channa striata</name>
    <name type="common">Snakehead murrel</name>
    <name type="synonym">Ophicephalus striatus</name>
    <dbReference type="NCBI Taxonomy" id="64152"/>
    <lineage>
        <taxon>Eukaryota</taxon>
        <taxon>Metazoa</taxon>
        <taxon>Chordata</taxon>
        <taxon>Craniata</taxon>
        <taxon>Vertebrata</taxon>
        <taxon>Euteleostomi</taxon>
        <taxon>Actinopterygii</taxon>
        <taxon>Neopterygii</taxon>
        <taxon>Teleostei</taxon>
        <taxon>Neoteleostei</taxon>
        <taxon>Acanthomorphata</taxon>
        <taxon>Anabantaria</taxon>
        <taxon>Anabantiformes</taxon>
        <taxon>Channoidei</taxon>
        <taxon>Channidae</taxon>
        <taxon>Channa</taxon>
    </lineage>
</organism>
<dbReference type="InterPro" id="IPR040958">
    <property type="entry name" value="SNAD1"/>
</dbReference>
<dbReference type="Pfam" id="PF18744">
    <property type="entry name" value="SNAD1"/>
    <property type="match status" value="1"/>
</dbReference>
<dbReference type="Proteomes" id="UP001187415">
    <property type="component" value="Unassembled WGS sequence"/>
</dbReference>
<proteinExistence type="predicted"/>
<reference evidence="1" key="1">
    <citation type="submission" date="2023-07" db="EMBL/GenBank/DDBJ databases">
        <title>Chromosome-level Genome Assembly of Striped Snakehead (Channa striata).</title>
        <authorList>
            <person name="Liu H."/>
        </authorList>
    </citation>
    <scope>NUCLEOTIDE SEQUENCE</scope>
    <source>
        <strain evidence="1">Gz</strain>
        <tissue evidence="1">Muscle</tissue>
    </source>
</reference>